<dbReference type="Pfam" id="PF00742">
    <property type="entry name" value="Homoserine_dh"/>
    <property type="match status" value="1"/>
</dbReference>
<protein>
    <recommendedName>
        <fullName evidence="5">Homoserine dehydrogenase</fullName>
        <ecNumber evidence="4">1.1.1.3</ecNumber>
    </recommendedName>
</protein>
<name>A0A6L6PZH9_9BURK</name>
<dbReference type="GO" id="GO:0009088">
    <property type="term" value="P:threonine biosynthetic process"/>
    <property type="evidence" value="ECO:0007669"/>
    <property type="project" value="UniProtKB-UniPathway"/>
</dbReference>
<dbReference type="PROSITE" id="PS01042">
    <property type="entry name" value="HOMOSER_DHGENASE"/>
    <property type="match status" value="1"/>
</dbReference>
<evidence type="ECO:0000256" key="10">
    <source>
        <dbReference type="ARBA" id="ARBA00023167"/>
    </source>
</evidence>
<dbReference type="InterPro" id="IPR005106">
    <property type="entry name" value="Asp/hSer_DH_NAD-bd"/>
</dbReference>
<gene>
    <name evidence="15" type="ORF">GM668_11900</name>
</gene>
<evidence type="ECO:0000256" key="4">
    <source>
        <dbReference type="ARBA" id="ARBA00013213"/>
    </source>
</evidence>
<feature type="binding site" evidence="12">
    <location>
        <position position="190"/>
    </location>
    <ligand>
        <name>L-homoserine</name>
        <dbReference type="ChEBI" id="CHEBI:57476"/>
    </ligand>
</feature>
<dbReference type="PROSITE" id="PS51671">
    <property type="entry name" value="ACT"/>
    <property type="match status" value="1"/>
</dbReference>
<dbReference type="OrthoDB" id="9808167at2"/>
<organism evidence="15 16">
    <name type="scientific">Pseudoduganella ginsengisoli</name>
    <dbReference type="NCBI Taxonomy" id="1462440"/>
    <lineage>
        <taxon>Bacteria</taxon>
        <taxon>Pseudomonadati</taxon>
        <taxon>Pseudomonadota</taxon>
        <taxon>Betaproteobacteria</taxon>
        <taxon>Burkholderiales</taxon>
        <taxon>Oxalobacteraceae</taxon>
        <taxon>Telluria group</taxon>
        <taxon>Pseudoduganella</taxon>
    </lineage>
</organism>
<keyword evidence="6" id="KW-0028">Amino-acid biosynthesis</keyword>
<proteinExistence type="inferred from homology"/>
<dbReference type="Gene3D" id="3.30.360.10">
    <property type="entry name" value="Dihydrodipicolinate Reductase, domain 2"/>
    <property type="match status" value="1"/>
</dbReference>
<evidence type="ECO:0000256" key="6">
    <source>
        <dbReference type="ARBA" id="ARBA00022605"/>
    </source>
</evidence>
<dbReference type="SUPFAM" id="SSF51735">
    <property type="entry name" value="NAD(P)-binding Rossmann-fold domains"/>
    <property type="match status" value="1"/>
</dbReference>
<dbReference type="Gene3D" id="3.40.50.720">
    <property type="entry name" value="NAD(P)-binding Rossmann-like Domain"/>
    <property type="match status" value="1"/>
</dbReference>
<comment type="similarity">
    <text evidence="3 13">Belongs to the homoserine dehydrogenase family.</text>
</comment>
<keyword evidence="8 12" id="KW-0521">NADP</keyword>
<evidence type="ECO:0000256" key="1">
    <source>
        <dbReference type="ARBA" id="ARBA00005056"/>
    </source>
</evidence>
<dbReference type="SUPFAM" id="SSF55021">
    <property type="entry name" value="ACT-like"/>
    <property type="match status" value="1"/>
</dbReference>
<dbReference type="Gene3D" id="3.30.70.260">
    <property type="match status" value="1"/>
</dbReference>
<accession>A0A6L6PZH9</accession>
<feature type="active site" description="Proton donor" evidence="11">
    <location>
        <position position="205"/>
    </location>
</feature>
<comment type="caution">
    <text evidence="15">The sequence shown here is derived from an EMBL/GenBank/DDBJ whole genome shotgun (WGS) entry which is preliminary data.</text>
</comment>
<evidence type="ECO:0000313" key="16">
    <source>
        <dbReference type="Proteomes" id="UP000484015"/>
    </source>
</evidence>
<feature type="binding site" evidence="12">
    <location>
        <position position="105"/>
    </location>
    <ligand>
        <name>NADPH</name>
        <dbReference type="ChEBI" id="CHEBI:57783"/>
    </ligand>
</feature>
<evidence type="ECO:0000256" key="11">
    <source>
        <dbReference type="PIRSR" id="PIRSR000098-1"/>
    </source>
</evidence>
<evidence type="ECO:0000256" key="8">
    <source>
        <dbReference type="ARBA" id="ARBA00022857"/>
    </source>
</evidence>
<evidence type="ECO:0000256" key="2">
    <source>
        <dbReference type="ARBA" id="ARBA00005062"/>
    </source>
</evidence>
<dbReference type="Pfam" id="PF03447">
    <property type="entry name" value="NAD_binding_3"/>
    <property type="match status" value="1"/>
</dbReference>
<dbReference type="PANTHER" id="PTHR43331">
    <property type="entry name" value="HOMOSERINE DEHYDROGENASE"/>
    <property type="match status" value="1"/>
</dbReference>
<dbReference type="CDD" id="cd04881">
    <property type="entry name" value="ACT_HSDH-Hom"/>
    <property type="match status" value="1"/>
</dbReference>
<keyword evidence="9 15" id="KW-0560">Oxidoreductase</keyword>
<dbReference type="InterPro" id="IPR019811">
    <property type="entry name" value="HDH_CS"/>
</dbReference>
<sequence>MKPIKVGLLGIGTVGAGTFNVLARNQEEITRRAGRGIEIIAVADLNTARANELTGGKCKVVSDARELVNDPEIDIIIELIGGYGIARELVMQAIANGKHVVTANKALLATHGNEIFAAAQAKGVMVAFEAAVAGGIPIIKALREGLTANRIQWLAGIINGTTNFILSEMRDKGLDFDTVLKEAQRLGYAEADPTFDIEGVDAAHKATIMSAIAFGIPVQFDKAHVEGITKLQAVDIQYAEQLGYRIKLLGIAKRAIVNGTEGIELRVHPTLIPSKRLIANVEGAMNAVLVQGDAVGATLYYGKGAGSEPTASAVIADLVDITRLATADPEHRVPHLAFQPNAMNDINILPMSEITTSYYLRLNVVDQPGVLADLTRILADATISIDAMMQKEPADNETHTDIVILTHQTQEKNVVAAIAKMEALSTVVGQVTKIRLENLS</sequence>
<feature type="binding site" evidence="12">
    <location>
        <begin position="9"/>
        <end position="16"/>
    </location>
    <ligand>
        <name>NADP(+)</name>
        <dbReference type="ChEBI" id="CHEBI:58349"/>
    </ligand>
</feature>
<dbReference type="RefSeq" id="WP_155439174.1">
    <property type="nucleotide sequence ID" value="NZ_WNLA01000006.1"/>
</dbReference>
<keyword evidence="10" id="KW-0486">Methionine biosynthesis</keyword>
<evidence type="ECO:0000256" key="5">
    <source>
        <dbReference type="ARBA" id="ARBA00013376"/>
    </source>
</evidence>
<dbReference type="GO" id="GO:0004412">
    <property type="term" value="F:homoserine dehydrogenase activity"/>
    <property type="evidence" value="ECO:0007669"/>
    <property type="project" value="UniProtKB-EC"/>
</dbReference>
<evidence type="ECO:0000259" key="14">
    <source>
        <dbReference type="PROSITE" id="PS51671"/>
    </source>
</evidence>
<dbReference type="InterPro" id="IPR002912">
    <property type="entry name" value="ACT_dom"/>
</dbReference>
<feature type="domain" description="ACT" evidence="14">
    <location>
        <begin position="359"/>
        <end position="439"/>
    </location>
</feature>
<dbReference type="FunFam" id="3.30.70.260:FF:000030">
    <property type="entry name" value="Homoserine dehydrogenase"/>
    <property type="match status" value="1"/>
</dbReference>
<dbReference type="FunFam" id="3.30.360.10:FF:000005">
    <property type="entry name" value="Homoserine dehydrogenase"/>
    <property type="match status" value="1"/>
</dbReference>
<evidence type="ECO:0000313" key="15">
    <source>
        <dbReference type="EMBL" id="MTW02785.1"/>
    </source>
</evidence>
<dbReference type="InterPro" id="IPR001342">
    <property type="entry name" value="HDH_cat"/>
</dbReference>
<dbReference type="UniPathway" id="UPA00050">
    <property type="reaction ID" value="UER00063"/>
</dbReference>
<dbReference type="PIRSF" id="PIRSF000098">
    <property type="entry name" value="Homoser_dehydrog"/>
    <property type="match status" value="1"/>
</dbReference>
<evidence type="ECO:0000256" key="7">
    <source>
        <dbReference type="ARBA" id="ARBA00022697"/>
    </source>
</evidence>
<keyword evidence="16" id="KW-1185">Reference proteome</keyword>
<dbReference type="GO" id="GO:0050661">
    <property type="term" value="F:NADP binding"/>
    <property type="evidence" value="ECO:0007669"/>
    <property type="project" value="InterPro"/>
</dbReference>
<dbReference type="SUPFAM" id="SSF55347">
    <property type="entry name" value="Glyceraldehyde-3-phosphate dehydrogenase-like, C-terminal domain"/>
    <property type="match status" value="1"/>
</dbReference>
<evidence type="ECO:0000256" key="9">
    <source>
        <dbReference type="ARBA" id="ARBA00023002"/>
    </source>
</evidence>
<keyword evidence="7" id="KW-0791">Threonine biosynthesis</keyword>
<dbReference type="Proteomes" id="UP000484015">
    <property type="component" value="Unassembled WGS sequence"/>
</dbReference>
<comment type="pathway">
    <text evidence="2">Amino-acid biosynthesis; L-methionine biosynthesis via de novo pathway; L-homoserine from L-aspartate: step 3/3.</text>
</comment>
<dbReference type="UniPathway" id="UPA00051">
    <property type="reaction ID" value="UER00465"/>
</dbReference>
<comment type="pathway">
    <text evidence="1">Amino-acid biosynthesis; L-threonine biosynthesis; L-threonine from L-aspartate: step 3/5.</text>
</comment>
<evidence type="ECO:0000256" key="3">
    <source>
        <dbReference type="ARBA" id="ARBA00006753"/>
    </source>
</evidence>
<dbReference type="EMBL" id="WNLA01000006">
    <property type="protein sequence ID" value="MTW02785.1"/>
    <property type="molecule type" value="Genomic_DNA"/>
</dbReference>
<dbReference type="AlphaFoldDB" id="A0A6L6PZH9"/>
<evidence type="ECO:0000256" key="12">
    <source>
        <dbReference type="PIRSR" id="PIRSR000098-2"/>
    </source>
</evidence>
<evidence type="ECO:0000256" key="13">
    <source>
        <dbReference type="RuleBase" id="RU004171"/>
    </source>
</evidence>
<dbReference type="EC" id="1.1.1.3" evidence="4"/>
<dbReference type="Pfam" id="PF01842">
    <property type="entry name" value="ACT"/>
    <property type="match status" value="1"/>
</dbReference>
<dbReference type="GO" id="GO:0009086">
    <property type="term" value="P:methionine biosynthetic process"/>
    <property type="evidence" value="ECO:0007669"/>
    <property type="project" value="UniProtKB-KW"/>
</dbReference>
<dbReference type="InterPro" id="IPR045865">
    <property type="entry name" value="ACT-like_dom_sf"/>
</dbReference>
<dbReference type="InterPro" id="IPR036291">
    <property type="entry name" value="NAD(P)-bd_dom_sf"/>
</dbReference>
<reference evidence="15 16" key="1">
    <citation type="submission" date="2019-11" db="EMBL/GenBank/DDBJ databases">
        <title>Type strains purchased from KCTC, JCM and DSMZ.</title>
        <authorList>
            <person name="Lu H."/>
        </authorList>
    </citation>
    <scope>NUCLEOTIDE SEQUENCE [LARGE SCALE GENOMIC DNA]</scope>
    <source>
        <strain evidence="15 16">KCTC 42409</strain>
    </source>
</reference>
<dbReference type="InterPro" id="IPR016204">
    <property type="entry name" value="HDH"/>
</dbReference>
<dbReference type="PANTHER" id="PTHR43331:SF1">
    <property type="entry name" value="HOMOSERINE DEHYDROGENASE"/>
    <property type="match status" value="1"/>
</dbReference>
<dbReference type="NCBIfam" id="NF004976">
    <property type="entry name" value="PRK06349.1"/>
    <property type="match status" value="1"/>
</dbReference>